<sequence>MSGDGSVYVNFHGMEQAATDMEQALAKLRASIESLNTNVGGSLADWEGNARTAYQVAQAKWDTAVNRMHDILGNAITTLQNITNDHKLTEHANTMHWENLTA</sequence>
<accession>A0ABS5KJN3</accession>
<evidence type="ECO:0000313" key="3">
    <source>
        <dbReference type="Proteomes" id="UP000730482"/>
    </source>
</evidence>
<name>A0ABS5KJN3_9ACTN</name>
<keyword evidence="3" id="KW-1185">Reference proteome</keyword>
<comment type="similarity">
    <text evidence="1">Belongs to the WXG100 family.</text>
</comment>
<evidence type="ECO:0000256" key="1">
    <source>
        <dbReference type="RuleBase" id="RU362001"/>
    </source>
</evidence>
<dbReference type="Pfam" id="PF06013">
    <property type="entry name" value="WXG100"/>
    <property type="match status" value="1"/>
</dbReference>
<dbReference type="Proteomes" id="UP000730482">
    <property type="component" value="Unassembled WGS sequence"/>
</dbReference>
<evidence type="ECO:0000313" key="2">
    <source>
        <dbReference type="EMBL" id="MBS2545241.1"/>
    </source>
</evidence>
<dbReference type="InterPro" id="IPR010310">
    <property type="entry name" value="T7SS_ESAT-6-like"/>
</dbReference>
<dbReference type="Gene3D" id="1.10.287.1060">
    <property type="entry name" value="ESAT-6-like"/>
    <property type="match status" value="1"/>
</dbReference>
<dbReference type="EMBL" id="JAAFYZ010000001">
    <property type="protein sequence ID" value="MBS2545241.1"/>
    <property type="molecule type" value="Genomic_DNA"/>
</dbReference>
<proteinExistence type="inferred from homology"/>
<dbReference type="NCBIfam" id="TIGR03930">
    <property type="entry name" value="WXG100_ESAT6"/>
    <property type="match status" value="1"/>
</dbReference>
<protein>
    <recommendedName>
        <fullName evidence="1">ESAT-6-like protein</fullName>
    </recommendedName>
</protein>
<organism evidence="2 3">
    <name type="scientific">Catenulispora pinistramenti</name>
    <dbReference type="NCBI Taxonomy" id="2705254"/>
    <lineage>
        <taxon>Bacteria</taxon>
        <taxon>Bacillati</taxon>
        <taxon>Actinomycetota</taxon>
        <taxon>Actinomycetes</taxon>
        <taxon>Catenulisporales</taxon>
        <taxon>Catenulisporaceae</taxon>
        <taxon>Catenulispora</taxon>
    </lineage>
</organism>
<dbReference type="RefSeq" id="WP_212006914.1">
    <property type="nucleotide sequence ID" value="NZ_JAAFYZ010000001.1"/>
</dbReference>
<gene>
    <name evidence="2" type="ORF">KGQ19_00015</name>
</gene>
<reference evidence="2 3" key="1">
    <citation type="submission" date="2020-02" db="EMBL/GenBank/DDBJ databases">
        <title>Acidophilic actinobacteria isolated from forest soil.</title>
        <authorList>
            <person name="Golinska P."/>
        </authorList>
    </citation>
    <scope>NUCLEOTIDE SEQUENCE [LARGE SCALE GENOMIC DNA]</scope>
    <source>
        <strain evidence="2 3">NL8</strain>
    </source>
</reference>
<comment type="caution">
    <text evidence="2">The sequence shown here is derived from an EMBL/GenBank/DDBJ whole genome shotgun (WGS) entry which is preliminary data.</text>
</comment>
<dbReference type="InterPro" id="IPR036689">
    <property type="entry name" value="ESAT-6-like_sf"/>
</dbReference>
<dbReference type="SUPFAM" id="SSF140453">
    <property type="entry name" value="EsxAB dimer-like"/>
    <property type="match status" value="1"/>
</dbReference>